<comment type="similarity">
    <text evidence="2 8">Belongs to the peptidase S26 family.</text>
</comment>
<dbReference type="PROSITE" id="PS00761">
    <property type="entry name" value="SPASE_I_3"/>
    <property type="match status" value="1"/>
</dbReference>
<accession>A0ABP3NZY8</accession>
<evidence type="ECO:0000256" key="6">
    <source>
        <dbReference type="ARBA" id="ARBA00022801"/>
    </source>
</evidence>
<evidence type="ECO:0000256" key="3">
    <source>
        <dbReference type="ARBA" id="ARBA00013208"/>
    </source>
</evidence>
<dbReference type="CDD" id="cd06530">
    <property type="entry name" value="S26_SPase_I"/>
    <property type="match status" value="1"/>
</dbReference>
<dbReference type="Pfam" id="PF10502">
    <property type="entry name" value="Peptidase_S26"/>
    <property type="match status" value="1"/>
</dbReference>
<evidence type="ECO:0000256" key="5">
    <source>
        <dbReference type="ARBA" id="ARBA00022670"/>
    </source>
</evidence>
<dbReference type="InterPro" id="IPR019758">
    <property type="entry name" value="Pept_S26A_signal_pept_1_CS"/>
</dbReference>
<dbReference type="PANTHER" id="PTHR43390:SF1">
    <property type="entry name" value="CHLOROPLAST PROCESSING PEPTIDASE"/>
    <property type="match status" value="1"/>
</dbReference>
<dbReference type="SUPFAM" id="SSF51306">
    <property type="entry name" value="LexA/Signal peptidase"/>
    <property type="match status" value="1"/>
</dbReference>
<keyword evidence="7" id="KW-0812">Transmembrane</keyword>
<dbReference type="InterPro" id="IPR036286">
    <property type="entry name" value="LexA/Signal_pep-like_sf"/>
</dbReference>
<dbReference type="PANTHER" id="PTHR43390">
    <property type="entry name" value="SIGNAL PEPTIDASE I"/>
    <property type="match status" value="1"/>
</dbReference>
<proteinExistence type="inferred from homology"/>
<organism evidence="10 11">
    <name type="scientific">Rhizomicrobium electricum</name>
    <dbReference type="NCBI Taxonomy" id="480070"/>
    <lineage>
        <taxon>Bacteria</taxon>
        <taxon>Pseudomonadati</taxon>
        <taxon>Pseudomonadota</taxon>
        <taxon>Alphaproteobacteria</taxon>
        <taxon>Micropepsales</taxon>
        <taxon>Micropepsaceae</taxon>
        <taxon>Rhizomicrobium</taxon>
    </lineage>
</organism>
<dbReference type="PROSITE" id="PS00501">
    <property type="entry name" value="SPASE_I_1"/>
    <property type="match status" value="1"/>
</dbReference>
<dbReference type="PROSITE" id="PS00760">
    <property type="entry name" value="SPASE_I_2"/>
    <property type="match status" value="1"/>
</dbReference>
<dbReference type="Proteomes" id="UP001499951">
    <property type="component" value="Unassembled WGS sequence"/>
</dbReference>
<comment type="caution">
    <text evidence="10">The sequence shown here is derived from an EMBL/GenBank/DDBJ whole genome shotgun (WGS) entry which is preliminary data.</text>
</comment>
<keyword evidence="5 7" id="KW-0645">Protease</keyword>
<dbReference type="InterPro" id="IPR000223">
    <property type="entry name" value="Pept_S26A_signal_pept_1"/>
</dbReference>
<evidence type="ECO:0000256" key="8">
    <source>
        <dbReference type="RuleBase" id="RU362042"/>
    </source>
</evidence>
<keyword evidence="6 7" id="KW-0378">Hydrolase</keyword>
<gene>
    <name evidence="10" type="primary">lepB_1</name>
    <name evidence="10" type="ORF">GCM10008942_00220</name>
</gene>
<dbReference type="NCBIfam" id="TIGR02227">
    <property type="entry name" value="sigpep_I_bact"/>
    <property type="match status" value="1"/>
</dbReference>
<protein>
    <recommendedName>
        <fullName evidence="4 7">Signal peptidase I</fullName>
        <ecNumber evidence="3 7">3.4.21.89</ecNumber>
    </recommendedName>
</protein>
<dbReference type="InterPro" id="IPR019757">
    <property type="entry name" value="Pept_S26A_signal_pept_1_Lys-AS"/>
</dbReference>
<evidence type="ECO:0000313" key="10">
    <source>
        <dbReference type="EMBL" id="GAA0555730.1"/>
    </source>
</evidence>
<evidence type="ECO:0000256" key="1">
    <source>
        <dbReference type="ARBA" id="ARBA00000677"/>
    </source>
</evidence>
<evidence type="ECO:0000259" key="9">
    <source>
        <dbReference type="Pfam" id="PF10502"/>
    </source>
</evidence>
<evidence type="ECO:0000256" key="2">
    <source>
        <dbReference type="ARBA" id="ARBA00009370"/>
    </source>
</evidence>
<keyword evidence="7" id="KW-0472">Membrane</keyword>
<sequence>MGDRLMKSEQSKGAADFLGRVRATVAKLVPAPVAAFFARKDVQAVWDWIKEPLYAVVMMFGFVTIVVQPFYVPSGSMEPTLAIGDAVLAAKFPYGYTRYSMPFDYVFLGESKATPKPILQRLPTVGDVIVFRLPKDPKITFVKRVIGLPGDRVQMKEGRLWINDKQLPIKYAGLASNEDEFGGETMVPTFTETLPNGKEHRIFKKQWDGRMDNTDVYVVPAGHVFMMGDNRDNSCDSRFPLEECGVGYVPVGNLVGRAFVVIGSVDFKNANGIWEWPFNFRFSRILNWVR</sequence>
<dbReference type="EMBL" id="BAAADD010000001">
    <property type="protein sequence ID" value="GAA0555730.1"/>
    <property type="molecule type" value="Genomic_DNA"/>
</dbReference>
<comment type="catalytic activity">
    <reaction evidence="1 7">
        <text>Cleavage of hydrophobic, N-terminal signal or leader sequences from secreted and periplasmic proteins.</text>
        <dbReference type="EC" id="3.4.21.89"/>
    </reaction>
</comment>
<comment type="subcellular location">
    <subcellularLocation>
        <location evidence="8">Membrane</location>
        <topology evidence="8">Single-pass type II membrane protein</topology>
    </subcellularLocation>
</comment>
<evidence type="ECO:0000313" key="11">
    <source>
        <dbReference type="Proteomes" id="UP001499951"/>
    </source>
</evidence>
<dbReference type="Gene3D" id="2.10.109.10">
    <property type="entry name" value="Umud Fragment, subunit A"/>
    <property type="match status" value="1"/>
</dbReference>
<name>A0ABP3NZY8_9PROT</name>
<dbReference type="EC" id="3.4.21.89" evidence="3 7"/>
<dbReference type="InterPro" id="IPR019756">
    <property type="entry name" value="Pept_S26A_signal_pept_1_Ser-AS"/>
</dbReference>
<evidence type="ECO:0000256" key="7">
    <source>
        <dbReference type="RuleBase" id="RU003993"/>
    </source>
</evidence>
<feature type="domain" description="Peptidase S26" evidence="9">
    <location>
        <begin position="46"/>
        <end position="261"/>
    </location>
</feature>
<keyword evidence="7" id="KW-1133">Transmembrane helix</keyword>
<reference evidence="11" key="1">
    <citation type="journal article" date="2019" name="Int. J. Syst. Evol. Microbiol.">
        <title>The Global Catalogue of Microorganisms (GCM) 10K type strain sequencing project: providing services to taxonomists for standard genome sequencing and annotation.</title>
        <authorList>
            <consortium name="The Broad Institute Genomics Platform"/>
            <consortium name="The Broad Institute Genome Sequencing Center for Infectious Disease"/>
            <person name="Wu L."/>
            <person name="Ma J."/>
        </authorList>
    </citation>
    <scope>NUCLEOTIDE SEQUENCE [LARGE SCALE GENOMIC DNA]</scope>
    <source>
        <strain evidence="11">JCM 15089</strain>
    </source>
</reference>
<dbReference type="InterPro" id="IPR019533">
    <property type="entry name" value="Peptidase_S26"/>
</dbReference>
<evidence type="ECO:0000256" key="4">
    <source>
        <dbReference type="ARBA" id="ARBA00019232"/>
    </source>
</evidence>
<feature type="transmembrane region" description="Helical" evidence="7">
    <location>
        <begin position="53"/>
        <end position="71"/>
    </location>
</feature>
<dbReference type="PRINTS" id="PR00727">
    <property type="entry name" value="LEADERPTASE"/>
</dbReference>
<keyword evidence="11" id="KW-1185">Reference proteome</keyword>